<sequence length="257" mass="30358">MGKFEKKINLVFENVSSYGDYDYSYVKLHSTNTYDDNEIASDIKELDFLISLLTDFYSNIISDKSRGNYIELGKLMLIREYINDVKAIREIAHLQLENQVISLARNFMERTLVVILAAYDDKFCNELFLNSNKLTEKERYYHLFRPKKIISRIKSLSQIIPFSDGGLWDETYSFFSKFVHNDVSMWLNYYDEGYKYNLSLSSCMSKYFKNRMQYIIQAIIFSAASIMVKYKDIQSNYDICRLLSAYMQATIDTDYIE</sequence>
<accession>A0A2M8TV84</accession>
<comment type="caution">
    <text evidence="1">The sequence shown here is derived from an EMBL/GenBank/DDBJ whole genome shotgun (WGS) entry which is preliminary data.</text>
</comment>
<proteinExistence type="predicted"/>
<reference evidence="1 2" key="1">
    <citation type="submission" date="2017-11" db="EMBL/GenBank/DDBJ databases">
        <title>Genome sequencing of Prevotella intermedia KCOM 2832.</title>
        <authorList>
            <person name="Kook J.-K."/>
            <person name="Park S.-N."/>
            <person name="Lim Y.K."/>
        </authorList>
    </citation>
    <scope>NUCLEOTIDE SEQUENCE [LARGE SCALE GENOMIC DNA]</scope>
    <source>
        <strain evidence="1 2">KCOM 2832</strain>
    </source>
</reference>
<evidence type="ECO:0000313" key="2">
    <source>
        <dbReference type="Proteomes" id="UP000229884"/>
    </source>
</evidence>
<dbReference type="AlphaFoldDB" id="A0A2M8TV84"/>
<evidence type="ECO:0000313" key="1">
    <source>
        <dbReference type="EMBL" id="PJI27856.1"/>
    </source>
</evidence>
<protein>
    <submittedName>
        <fullName evidence="1">Uncharacterized protein</fullName>
    </submittedName>
</protein>
<organism evidence="1 2">
    <name type="scientific">Prevotella intermedia</name>
    <dbReference type="NCBI Taxonomy" id="28131"/>
    <lineage>
        <taxon>Bacteria</taxon>
        <taxon>Pseudomonadati</taxon>
        <taxon>Bacteroidota</taxon>
        <taxon>Bacteroidia</taxon>
        <taxon>Bacteroidales</taxon>
        <taxon>Prevotellaceae</taxon>
        <taxon>Prevotella</taxon>
    </lineage>
</organism>
<gene>
    <name evidence="1" type="ORF">CTM58_07090</name>
</gene>
<dbReference type="Proteomes" id="UP000229884">
    <property type="component" value="Unassembled WGS sequence"/>
</dbReference>
<dbReference type="RefSeq" id="WP_100370749.1">
    <property type="nucleotide sequence ID" value="NZ_PENG01000001.1"/>
</dbReference>
<dbReference type="EMBL" id="PENG01000001">
    <property type="protein sequence ID" value="PJI27856.1"/>
    <property type="molecule type" value="Genomic_DNA"/>
</dbReference>
<name>A0A2M8TV84_PREIN</name>